<sequence>MLTRTRILWLVLSLVLSGNALARNDIPLENGADFLIDACREVVDIYDARGKEKLLAAQRTSLAEGIRTGYCLGVIVQYRKNAGYCRYSKRNVLEMAQAIANNNLTVSQLRRTSSSDLLEEAYCGL</sequence>
<proteinExistence type="predicted"/>
<accession>A0A4R6XHZ0</accession>
<feature type="signal peptide" evidence="1">
    <location>
        <begin position="1"/>
        <end position="22"/>
    </location>
</feature>
<dbReference type="AlphaFoldDB" id="A0A4R6XHZ0"/>
<evidence type="ECO:0000313" key="2">
    <source>
        <dbReference type="EMBL" id="TDR15508.1"/>
    </source>
</evidence>
<comment type="caution">
    <text evidence="2">The sequence shown here is derived from an EMBL/GenBank/DDBJ whole genome shotgun (WGS) entry which is preliminary data.</text>
</comment>
<dbReference type="EMBL" id="SNZA01000001">
    <property type="protein sequence ID" value="TDR15508.1"/>
    <property type="molecule type" value="Genomic_DNA"/>
</dbReference>
<evidence type="ECO:0000256" key="1">
    <source>
        <dbReference type="SAM" id="SignalP"/>
    </source>
</evidence>
<gene>
    <name evidence="2" type="ORF">C8D85_0874</name>
</gene>
<dbReference type="Proteomes" id="UP000295729">
    <property type="component" value="Unassembled WGS sequence"/>
</dbReference>
<evidence type="ECO:0008006" key="4">
    <source>
        <dbReference type="Google" id="ProtNLM"/>
    </source>
</evidence>
<feature type="chain" id="PRO_5020848768" description="Rap1a immunity protein domain-containing protein" evidence="1">
    <location>
        <begin position="23"/>
        <end position="125"/>
    </location>
</feature>
<evidence type="ECO:0000313" key="3">
    <source>
        <dbReference type="Proteomes" id="UP000295729"/>
    </source>
</evidence>
<reference evidence="2 3" key="1">
    <citation type="submission" date="2019-03" db="EMBL/GenBank/DDBJ databases">
        <title>Genomic Encyclopedia of Type Strains, Phase IV (KMG-IV): sequencing the most valuable type-strain genomes for metagenomic binning, comparative biology and taxonomic classification.</title>
        <authorList>
            <person name="Goeker M."/>
        </authorList>
    </citation>
    <scope>NUCLEOTIDE SEQUENCE [LARGE SCALE GENOMIC DNA]</scope>
    <source>
        <strain evidence="2 3">DSM 5604</strain>
    </source>
</reference>
<name>A0A4R6XHZ0_9GAMM</name>
<keyword evidence="1" id="KW-0732">Signal</keyword>
<keyword evidence="3" id="KW-1185">Reference proteome</keyword>
<dbReference type="OrthoDB" id="5897919at2"/>
<protein>
    <recommendedName>
        <fullName evidence="4">Rap1a immunity protein domain-containing protein</fullName>
    </recommendedName>
</protein>
<dbReference type="RefSeq" id="WP_133560118.1">
    <property type="nucleotide sequence ID" value="NZ_SNZA01000001.1"/>
</dbReference>
<organism evidence="2 3">
    <name type="scientific">Marinomonas communis</name>
    <dbReference type="NCBI Taxonomy" id="28254"/>
    <lineage>
        <taxon>Bacteria</taxon>
        <taxon>Pseudomonadati</taxon>
        <taxon>Pseudomonadota</taxon>
        <taxon>Gammaproteobacteria</taxon>
        <taxon>Oceanospirillales</taxon>
        <taxon>Oceanospirillaceae</taxon>
        <taxon>Marinomonas</taxon>
    </lineage>
</organism>